<evidence type="ECO:0000256" key="7">
    <source>
        <dbReference type="ARBA" id="ARBA00023186"/>
    </source>
</evidence>
<dbReference type="AlphaFoldDB" id="A0A6N1CLB2"/>
<dbReference type="GO" id="GO:0016887">
    <property type="term" value="F:ATP hydrolysis activity"/>
    <property type="evidence" value="ECO:0007669"/>
    <property type="project" value="InterPro"/>
</dbReference>
<dbReference type="Gene3D" id="3.30.565.10">
    <property type="entry name" value="Histidine kinase-like ATPase, C-terminal domain"/>
    <property type="match status" value="1"/>
</dbReference>
<dbReference type="InterPro" id="IPR019805">
    <property type="entry name" value="Heat_shock_protein_90_CS"/>
</dbReference>
<dbReference type="InterPro" id="IPR020568">
    <property type="entry name" value="Ribosomal_Su5_D2-typ_SF"/>
</dbReference>
<dbReference type="InterPro" id="IPR003594">
    <property type="entry name" value="HATPase_dom"/>
</dbReference>
<feature type="binding site" evidence="11">
    <location>
        <position position="37"/>
    </location>
    <ligand>
        <name>ATP</name>
        <dbReference type="ChEBI" id="CHEBI:30616"/>
    </ligand>
</feature>
<evidence type="ECO:0000256" key="10">
    <source>
        <dbReference type="HAMAP-Rule" id="MF_00505"/>
    </source>
</evidence>
<dbReference type="Pfam" id="PF00183">
    <property type="entry name" value="HSP90"/>
    <property type="match status" value="1"/>
</dbReference>
<evidence type="ECO:0000256" key="2">
    <source>
        <dbReference type="ARBA" id="ARBA00008239"/>
    </source>
</evidence>
<dbReference type="SUPFAM" id="SSF55874">
    <property type="entry name" value="ATPase domain of HSP90 chaperone/DNA topoisomerase II/histidine kinase"/>
    <property type="match status" value="1"/>
</dbReference>
<dbReference type="Proteomes" id="UP000509545">
    <property type="component" value="Chromosome"/>
</dbReference>
<feature type="region of interest" description="A; substrate-binding" evidence="10">
    <location>
        <begin position="1"/>
        <end position="342"/>
    </location>
</feature>
<dbReference type="GO" id="GO:0005737">
    <property type="term" value="C:cytoplasm"/>
    <property type="evidence" value="ECO:0007669"/>
    <property type="project" value="UniProtKB-SubCell"/>
</dbReference>
<keyword evidence="6 10" id="KW-0346">Stress response</keyword>
<dbReference type="InterPro" id="IPR037196">
    <property type="entry name" value="HSP90_C"/>
</dbReference>
<comment type="similarity">
    <text evidence="2 10">Belongs to the heat shock protein 90 family.</text>
</comment>
<keyword evidence="5 10" id="KW-0067">ATP-binding</keyword>
<dbReference type="InterPro" id="IPR020575">
    <property type="entry name" value="Hsp90_N"/>
</dbReference>
<keyword evidence="4 10" id="KW-0547">Nucleotide-binding</keyword>
<dbReference type="GO" id="GO:0005524">
    <property type="term" value="F:ATP binding"/>
    <property type="evidence" value="ECO:0007669"/>
    <property type="project" value="UniProtKB-UniRule"/>
</dbReference>
<name>A0A6N1CLB2_9PSED</name>
<sequence length="634" mass="71408">MSVETQKETLGFQTEVKQLLHLMIHSLYSNKEIFLRELISNASDAVDKLRFEALSKPELLEGGAELKIRVSFDKDAKTVTLEDNGIGMSREEVITHLGTIAKSGTADFMKNLSGDQKKDSHLIGQFGVGFYSAFIVADQVEVFSRRAGLAASEGVHWSSKGEGEFEVATIDKADRGTRIVLHLKSGEDEFADGWRLRNIIKKYSDHIALPIELPKEVAAAEGEEKPEVEWETVNRASALWTRPRTEVKDEEYQEFYKHIAHDYENPLSWSHNKVEGKLEYNSLLYVPARAPFDLYQREAPRGLKLYVQRVFVMDQAESFLPLYLRFIKGVVDSNDLSLNVSREILQKDPIIDSMKSALTKRVLDMLEKLAKNEPEQYKSFWKNFGQVMKEGPAEDFANKEKIAGLLRFASTQGDDGEQIVGLADYLARAKEGQDKIYYLTGETYAQVKNSPHLEVFRKKGIEVLLLTDRIDEWLMSYLNEFDGKSFVDVARGDLDLGNLDSEEDKKAAEEVAKSKEGLVERIKTALGDAVSEVRVSHRLTDSPAILAIGEQDLGLQMRQILEASGQKVPDSKPIFEFNPAHPLVEKLDNEQSEERFGDLSHILFDQAALAAGDSLKDPAAYVRRLNKLLVELSA</sequence>
<dbReference type="SMART" id="SM00387">
    <property type="entry name" value="HATPase_c"/>
    <property type="match status" value="1"/>
</dbReference>
<feature type="binding site" evidence="11">
    <location>
        <position position="88"/>
    </location>
    <ligand>
        <name>ATP</name>
        <dbReference type="ChEBI" id="CHEBI:30616"/>
    </ligand>
</feature>
<comment type="subunit">
    <text evidence="10">Homodimer.</text>
</comment>
<feature type="domain" description="Histidine kinase/HSP90-like ATPase" evidence="12">
    <location>
        <begin position="30"/>
        <end position="187"/>
    </location>
</feature>
<evidence type="ECO:0000259" key="12">
    <source>
        <dbReference type="SMART" id="SM00387"/>
    </source>
</evidence>
<comment type="function">
    <text evidence="8 10">Molecular chaperone. Has ATPase activity.</text>
</comment>
<dbReference type="PIRSF" id="PIRSF002583">
    <property type="entry name" value="Hsp90"/>
    <property type="match status" value="1"/>
</dbReference>
<dbReference type="SUPFAM" id="SSF110942">
    <property type="entry name" value="HSP90 C-terminal domain"/>
    <property type="match status" value="1"/>
</dbReference>
<dbReference type="CDD" id="cd16927">
    <property type="entry name" value="HATPase_Hsp90-like"/>
    <property type="match status" value="1"/>
</dbReference>
<dbReference type="SUPFAM" id="SSF54211">
    <property type="entry name" value="Ribosomal protein S5 domain 2-like"/>
    <property type="match status" value="1"/>
</dbReference>
<dbReference type="FunFam" id="3.30.230.80:FF:000002">
    <property type="entry name" value="Molecular chaperone HtpG"/>
    <property type="match status" value="1"/>
</dbReference>
<feature type="region of interest" description="C" evidence="10">
    <location>
        <begin position="560"/>
        <end position="634"/>
    </location>
</feature>
<dbReference type="Gene3D" id="1.20.120.790">
    <property type="entry name" value="Heat shock protein 90, C-terminal domain"/>
    <property type="match status" value="1"/>
</dbReference>
<feature type="binding site" evidence="11">
    <location>
        <begin position="103"/>
        <end position="104"/>
    </location>
    <ligand>
        <name>ATP</name>
        <dbReference type="ChEBI" id="CHEBI:30616"/>
    </ligand>
</feature>
<evidence type="ECO:0000256" key="6">
    <source>
        <dbReference type="ARBA" id="ARBA00023016"/>
    </source>
</evidence>
<dbReference type="EMBL" id="CP048810">
    <property type="protein sequence ID" value="QKS85260.1"/>
    <property type="molecule type" value="Genomic_DNA"/>
</dbReference>
<dbReference type="InterPro" id="IPR001404">
    <property type="entry name" value="Hsp90_fam"/>
</dbReference>
<feature type="binding site" evidence="11">
    <location>
        <position position="177"/>
    </location>
    <ligand>
        <name>ATP</name>
        <dbReference type="ChEBI" id="CHEBI:30616"/>
    </ligand>
</feature>
<evidence type="ECO:0000313" key="13">
    <source>
        <dbReference type="EMBL" id="QKS85260.1"/>
    </source>
</evidence>
<evidence type="ECO:0000256" key="5">
    <source>
        <dbReference type="ARBA" id="ARBA00022840"/>
    </source>
</evidence>
<proteinExistence type="inferred from homology"/>
<dbReference type="KEGG" id="pbz:GN234_26430"/>
<comment type="subcellular location">
    <subcellularLocation>
        <location evidence="1 10">Cytoplasm</location>
    </subcellularLocation>
</comment>
<dbReference type="PRINTS" id="PR00775">
    <property type="entry name" value="HEATSHOCK90"/>
</dbReference>
<feature type="binding site" evidence="11">
    <location>
        <position position="102"/>
    </location>
    <ligand>
        <name>ATP</name>
        <dbReference type="ChEBI" id="CHEBI:30616"/>
    </ligand>
</feature>
<feature type="binding site" evidence="11">
    <location>
        <position position="83"/>
    </location>
    <ligand>
        <name>ATP</name>
        <dbReference type="ChEBI" id="CHEBI:30616"/>
    </ligand>
</feature>
<dbReference type="Gene3D" id="3.30.230.80">
    <property type="match status" value="1"/>
</dbReference>
<evidence type="ECO:0000313" key="14">
    <source>
        <dbReference type="Proteomes" id="UP000509545"/>
    </source>
</evidence>
<dbReference type="InterPro" id="IPR036890">
    <property type="entry name" value="HATPase_C_sf"/>
</dbReference>
<dbReference type="GO" id="GO:0140662">
    <property type="term" value="F:ATP-dependent protein folding chaperone"/>
    <property type="evidence" value="ECO:0007669"/>
    <property type="project" value="InterPro"/>
</dbReference>
<evidence type="ECO:0000256" key="8">
    <source>
        <dbReference type="ARBA" id="ARBA00058590"/>
    </source>
</evidence>
<keyword evidence="7 10" id="KW-0143">Chaperone</keyword>
<dbReference type="Gene3D" id="3.40.50.11260">
    <property type="match status" value="1"/>
</dbReference>
<evidence type="ECO:0000256" key="4">
    <source>
        <dbReference type="ARBA" id="ARBA00022741"/>
    </source>
</evidence>
<dbReference type="HAMAP" id="MF_00505">
    <property type="entry name" value="HSP90"/>
    <property type="match status" value="1"/>
</dbReference>
<feature type="binding site" evidence="11">
    <location>
        <begin position="125"/>
        <end position="130"/>
    </location>
    <ligand>
        <name>ATP</name>
        <dbReference type="ChEBI" id="CHEBI:30616"/>
    </ligand>
</feature>
<organism evidence="13 14">
    <name type="scientific">Pseudomonas bijieensis</name>
    <dbReference type="NCBI Taxonomy" id="2681983"/>
    <lineage>
        <taxon>Bacteria</taxon>
        <taxon>Pseudomonadati</taxon>
        <taxon>Pseudomonadota</taxon>
        <taxon>Gammaproteobacteria</taxon>
        <taxon>Pseudomonadales</taxon>
        <taxon>Pseudomonadaceae</taxon>
        <taxon>Pseudomonas</taxon>
    </lineage>
</organism>
<evidence type="ECO:0000256" key="11">
    <source>
        <dbReference type="PIRSR" id="PIRSR002583-1"/>
    </source>
</evidence>
<keyword evidence="3 10" id="KW-0963">Cytoplasm</keyword>
<evidence type="ECO:0000256" key="3">
    <source>
        <dbReference type="ARBA" id="ARBA00022490"/>
    </source>
</evidence>
<keyword evidence="14" id="KW-1185">Reference proteome</keyword>
<dbReference type="FunFam" id="3.30.565.10:FF:000009">
    <property type="entry name" value="Molecular chaperone HtpG"/>
    <property type="match status" value="1"/>
</dbReference>
<reference evidence="13 14" key="1">
    <citation type="submission" date="2020-02" db="EMBL/GenBank/DDBJ databases">
        <authorList>
            <person name="Liang J."/>
        </authorList>
    </citation>
    <scope>NUCLEOTIDE SEQUENCE [LARGE SCALE GENOMIC DNA]</scope>
    <source>
        <strain evidence="13 14">L22-9</strain>
    </source>
</reference>
<feature type="binding site" evidence="11">
    <location>
        <position position="342"/>
    </location>
    <ligand>
        <name>ATP</name>
        <dbReference type="ChEBI" id="CHEBI:30616"/>
    </ligand>
</feature>
<dbReference type="GO" id="GO:0051082">
    <property type="term" value="F:unfolded protein binding"/>
    <property type="evidence" value="ECO:0007669"/>
    <property type="project" value="UniProtKB-UniRule"/>
</dbReference>
<accession>A0A6N1CLB2</accession>
<dbReference type="NCBIfam" id="NF003555">
    <property type="entry name" value="PRK05218.1"/>
    <property type="match status" value="1"/>
</dbReference>
<dbReference type="Pfam" id="PF13589">
    <property type="entry name" value="HATPase_c_3"/>
    <property type="match status" value="1"/>
</dbReference>
<comment type="caution">
    <text evidence="10">Lacks conserved residue(s) required for the propagation of feature annotation.</text>
</comment>
<gene>
    <name evidence="10 13" type="primary">htpG</name>
    <name evidence="13" type="ORF">GN234_26430</name>
</gene>
<dbReference type="PANTHER" id="PTHR11528">
    <property type="entry name" value="HEAT SHOCK PROTEIN 90 FAMILY MEMBER"/>
    <property type="match status" value="1"/>
</dbReference>
<protein>
    <recommendedName>
        <fullName evidence="9 10">Chaperone protein HtpG</fullName>
    </recommendedName>
    <alternativeName>
        <fullName evidence="10">Heat shock protein HtpG</fullName>
    </alternativeName>
    <alternativeName>
        <fullName evidence="10">High temperature protein G</fullName>
    </alternativeName>
</protein>
<evidence type="ECO:0000256" key="1">
    <source>
        <dbReference type="ARBA" id="ARBA00004496"/>
    </source>
</evidence>
<feature type="binding site" evidence="11">
    <location>
        <position position="41"/>
    </location>
    <ligand>
        <name>ATP</name>
        <dbReference type="ChEBI" id="CHEBI:30616"/>
    </ligand>
</feature>
<evidence type="ECO:0000256" key="9">
    <source>
        <dbReference type="ARBA" id="ARBA00070675"/>
    </source>
</evidence>
<dbReference type="RefSeq" id="WP_109754455.1">
    <property type="nucleotide sequence ID" value="NZ_CP048810.1"/>
</dbReference>
<dbReference type="PROSITE" id="PS00298">
    <property type="entry name" value="HSP90"/>
    <property type="match status" value="1"/>
</dbReference>